<evidence type="ECO:0000256" key="1">
    <source>
        <dbReference type="SAM" id="MobiDB-lite"/>
    </source>
</evidence>
<keyword evidence="3" id="KW-1185">Reference proteome</keyword>
<organism evidence="2 3">
    <name type="scientific">Prorocentrum cordatum</name>
    <dbReference type="NCBI Taxonomy" id="2364126"/>
    <lineage>
        <taxon>Eukaryota</taxon>
        <taxon>Sar</taxon>
        <taxon>Alveolata</taxon>
        <taxon>Dinophyceae</taxon>
        <taxon>Prorocentrales</taxon>
        <taxon>Prorocentraceae</taxon>
        <taxon>Prorocentrum</taxon>
    </lineage>
</organism>
<evidence type="ECO:0000313" key="3">
    <source>
        <dbReference type="Proteomes" id="UP001189429"/>
    </source>
</evidence>
<feature type="non-terminal residue" evidence="2">
    <location>
        <position position="77"/>
    </location>
</feature>
<name>A0ABN9W515_9DINO</name>
<gene>
    <name evidence="2" type="ORF">PCOR1329_LOCUS63166</name>
</gene>
<protein>
    <submittedName>
        <fullName evidence="2">Uncharacterized protein</fullName>
    </submittedName>
</protein>
<feature type="non-terminal residue" evidence="2">
    <location>
        <position position="1"/>
    </location>
</feature>
<dbReference type="Proteomes" id="UP001189429">
    <property type="component" value="Unassembled WGS sequence"/>
</dbReference>
<comment type="caution">
    <text evidence="2">The sequence shown here is derived from an EMBL/GenBank/DDBJ whole genome shotgun (WGS) entry which is preliminary data.</text>
</comment>
<dbReference type="EMBL" id="CAUYUJ010018008">
    <property type="protein sequence ID" value="CAK0879854.1"/>
    <property type="molecule type" value="Genomic_DNA"/>
</dbReference>
<accession>A0ABN9W515</accession>
<feature type="region of interest" description="Disordered" evidence="1">
    <location>
        <begin position="26"/>
        <end position="51"/>
    </location>
</feature>
<sequence>AGSEIDFAFVNLDAFHLFTEGIFTRPSGSLPGPASEAPPAVHWEGPQRDEAGEQSFSGEIFMSGSCGRRAIGVEQGR</sequence>
<evidence type="ECO:0000313" key="2">
    <source>
        <dbReference type="EMBL" id="CAK0879854.1"/>
    </source>
</evidence>
<proteinExistence type="predicted"/>
<reference evidence="2" key="1">
    <citation type="submission" date="2023-10" db="EMBL/GenBank/DDBJ databases">
        <authorList>
            <person name="Chen Y."/>
            <person name="Shah S."/>
            <person name="Dougan E. K."/>
            <person name="Thang M."/>
            <person name="Chan C."/>
        </authorList>
    </citation>
    <scope>NUCLEOTIDE SEQUENCE [LARGE SCALE GENOMIC DNA]</scope>
</reference>